<dbReference type="CDD" id="cd03801">
    <property type="entry name" value="GT4_PimA-like"/>
    <property type="match status" value="1"/>
</dbReference>
<gene>
    <name evidence="2" type="ORF">SI859A1_00076</name>
</gene>
<dbReference type="HOGENOM" id="CLU_009583_45_0_5"/>
<dbReference type="EMBL" id="AAPJ01000013">
    <property type="protein sequence ID" value="EAS48307.1"/>
    <property type="molecule type" value="Genomic_DNA"/>
</dbReference>
<dbReference type="RefSeq" id="WP_009207965.1">
    <property type="nucleotide sequence ID" value="NZ_BBWP01000035.1"/>
</dbReference>
<dbReference type="PANTHER" id="PTHR45947:SF3">
    <property type="entry name" value="SULFOQUINOVOSYL TRANSFERASE SQD2"/>
    <property type="match status" value="1"/>
</dbReference>
<dbReference type="Proteomes" id="UP000000321">
    <property type="component" value="Unassembled WGS sequence"/>
</dbReference>
<keyword evidence="3" id="KW-1185">Reference proteome</keyword>
<dbReference type="OrthoDB" id="5443996at2"/>
<feature type="compositionally biased region" description="Basic and acidic residues" evidence="1">
    <location>
        <begin position="11"/>
        <end position="20"/>
    </location>
</feature>
<reference evidence="2 3" key="1">
    <citation type="journal article" date="2008" name="Appl. Environ. Microbiol.">
        <title>Genomic insights into Mn(II) oxidation by the marine alphaproteobacterium Aurantimonas sp. strain SI85-9A1.</title>
        <authorList>
            <person name="Dick G.J."/>
            <person name="Podell S."/>
            <person name="Johnson H.A."/>
            <person name="Rivera-Espinoza Y."/>
            <person name="Bernier-Latmani R."/>
            <person name="McCarthy J.K."/>
            <person name="Torpey J.W."/>
            <person name="Clement B.G."/>
            <person name="Gaasterland T."/>
            <person name="Tebo B.M."/>
        </authorList>
    </citation>
    <scope>NUCLEOTIDE SEQUENCE [LARGE SCALE GENOMIC DNA]</scope>
    <source>
        <strain evidence="2 3">SI85-9A1</strain>
    </source>
</reference>
<dbReference type="Gene3D" id="3.40.50.2000">
    <property type="entry name" value="Glycogen Phosphorylase B"/>
    <property type="match status" value="2"/>
</dbReference>
<evidence type="ECO:0000256" key="1">
    <source>
        <dbReference type="SAM" id="MobiDB-lite"/>
    </source>
</evidence>
<dbReference type="SUPFAM" id="SSF53756">
    <property type="entry name" value="UDP-Glycosyltransferase/glycogen phosphorylase"/>
    <property type="match status" value="1"/>
</dbReference>
<protein>
    <submittedName>
        <fullName evidence="2">Putative glycosyl transferase</fullName>
    </submittedName>
</protein>
<organism evidence="2 3">
    <name type="scientific">Aurantimonas manganoxydans (strain ATCC BAA-1229 / DSM 21871 / SI85-9A1)</name>
    <dbReference type="NCBI Taxonomy" id="287752"/>
    <lineage>
        <taxon>Bacteria</taxon>
        <taxon>Pseudomonadati</taxon>
        <taxon>Pseudomonadota</taxon>
        <taxon>Alphaproteobacteria</taxon>
        <taxon>Hyphomicrobiales</taxon>
        <taxon>Aurantimonadaceae</taxon>
        <taxon>Aurantimonas</taxon>
    </lineage>
</organism>
<dbReference type="GO" id="GO:0016757">
    <property type="term" value="F:glycosyltransferase activity"/>
    <property type="evidence" value="ECO:0007669"/>
    <property type="project" value="TreeGrafter"/>
</dbReference>
<sequence length="386" mass="40929">MNIAFYAPMKSPDDPRPSGDRTVARGLIDALRLAGHGVVVPSRFRSHDRGDPARQARLQAVGDRLAERLLRQGRVARPRIDLWFTYHLYHKAPDWLGPRVATALGIPYVVAEASVAGKQHGGRWAQGFEASLAALSRADLVIGLNPADKAGVMPWLGAETAYRALPPFVDTQPWRASAGRRTDTRAALAARHGLSPDRPWLIVAAMMREDQKLASYRLLAEALGRLDGAAFDVLIVGAGPAEPQVRLAFAGLSCRVAFHGAAAPQEMPDLLAAADLAVWPAIKESWSMALLEAQAAGLPAVAGNSGGVSGIVEDEITGLLTPEGDAEAFAAAVCRLLDPGLRTRMGTAAYRRAERYHSLAAASAALDAALSDTLGRPTPTGKAKTA</sequence>
<evidence type="ECO:0000313" key="2">
    <source>
        <dbReference type="EMBL" id="EAS48307.1"/>
    </source>
</evidence>
<name>Q1YDJ0_AURMS</name>
<evidence type="ECO:0000313" key="3">
    <source>
        <dbReference type="Proteomes" id="UP000000321"/>
    </source>
</evidence>
<keyword evidence="2" id="KW-0808">Transferase</keyword>
<dbReference type="PANTHER" id="PTHR45947">
    <property type="entry name" value="SULFOQUINOVOSYL TRANSFERASE SQD2"/>
    <property type="match status" value="1"/>
</dbReference>
<accession>Q1YDJ0</accession>
<proteinExistence type="predicted"/>
<feature type="region of interest" description="Disordered" evidence="1">
    <location>
        <begin position="1"/>
        <end position="20"/>
    </location>
</feature>
<dbReference type="AlphaFoldDB" id="Q1YDJ0"/>
<comment type="caution">
    <text evidence="2">The sequence shown here is derived from an EMBL/GenBank/DDBJ whole genome shotgun (WGS) entry which is preliminary data.</text>
</comment>
<dbReference type="BioCyc" id="AURANTIMONAS:SI859A1_00076-MONOMER"/>
<dbReference type="InterPro" id="IPR050194">
    <property type="entry name" value="Glycosyltransferase_grp1"/>
</dbReference>
<dbReference type="Pfam" id="PF13692">
    <property type="entry name" value="Glyco_trans_1_4"/>
    <property type="match status" value="1"/>
</dbReference>